<keyword evidence="1" id="KW-1133">Transmembrane helix</keyword>
<dbReference type="AlphaFoldDB" id="A0A919Q7X9"/>
<proteinExistence type="predicted"/>
<keyword evidence="1" id="KW-0812">Transmembrane</keyword>
<comment type="caution">
    <text evidence="2">The sequence shown here is derived from an EMBL/GenBank/DDBJ whole genome shotgun (WGS) entry which is preliminary data.</text>
</comment>
<evidence type="ECO:0000256" key="1">
    <source>
        <dbReference type="SAM" id="Phobius"/>
    </source>
</evidence>
<name>A0A919Q7X9_9ACTN</name>
<keyword evidence="1" id="KW-0472">Membrane</keyword>
<accession>A0A919Q7X9</accession>
<protein>
    <submittedName>
        <fullName evidence="2">Uncharacterized protein</fullName>
    </submittedName>
</protein>
<feature type="transmembrane region" description="Helical" evidence="1">
    <location>
        <begin position="46"/>
        <end position="67"/>
    </location>
</feature>
<dbReference type="RefSeq" id="WP_204039694.1">
    <property type="nucleotide sequence ID" value="NZ_BOOA01000006.1"/>
</dbReference>
<dbReference type="Proteomes" id="UP000640052">
    <property type="component" value="Unassembled WGS sequence"/>
</dbReference>
<organism evidence="2 3">
    <name type="scientific">Acrocarpospora phusangensis</name>
    <dbReference type="NCBI Taxonomy" id="1070424"/>
    <lineage>
        <taxon>Bacteria</taxon>
        <taxon>Bacillati</taxon>
        <taxon>Actinomycetota</taxon>
        <taxon>Actinomycetes</taxon>
        <taxon>Streptosporangiales</taxon>
        <taxon>Streptosporangiaceae</taxon>
        <taxon>Acrocarpospora</taxon>
    </lineage>
</organism>
<dbReference type="EMBL" id="BOOA01000006">
    <property type="protein sequence ID" value="GIH22854.1"/>
    <property type="molecule type" value="Genomic_DNA"/>
</dbReference>
<reference evidence="2" key="1">
    <citation type="submission" date="2021-01" db="EMBL/GenBank/DDBJ databases">
        <title>Whole genome shotgun sequence of Acrocarpospora phusangensis NBRC 108782.</title>
        <authorList>
            <person name="Komaki H."/>
            <person name="Tamura T."/>
        </authorList>
    </citation>
    <scope>NUCLEOTIDE SEQUENCE</scope>
    <source>
        <strain evidence="2">NBRC 108782</strain>
    </source>
</reference>
<evidence type="ECO:0000313" key="2">
    <source>
        <dbReference type="EMBL" id="GIH22854.1"/>
    </source>
</evidence>
<sequence length="135" mass="14982">MIDVRARLATLWIVVLLNMIYADVLSFLNAEFLRGLLTGYAEGIRITQPLLVASAVMLEIPIMMVLLSRVLNRTANRRANLVASPLTAAFIVGAGSTSPHYLFLAAVELVCLSLILRYAWQWHAEAPHAQPAQRR</sequence>
<keyword evidence="3" id="KW-1185">Reference proteome</keyword>
<dbReference type="InterPro" id="IPR046289">
    <property type="entry name" value="DUF6326"/>
</dbReference>
<feature type="transmembrane region" description="Helical" evidence="1">
    <location>
        <begin position="101"/>
        <end position="120"/>
    </location>
</feature>
<evidence type="ECO:0000313" key="3">
    <source>
        <dbReference type="Proteomes" id="UP000640052"/>
    </source>
</evidence>
<gene>
    <name evidence="2" type="ORF">Aph01nite_11640</name>
</gene>
<dbReference type="Pfam" id="PF19851">
    <property type="entry name" value="DUF6326"/>
    <property type="match status" value="1"/>
</dbReference>
<feature type="transmembrane region" description="Helical" evidence="1">
    <location>
        <begin position="79"/>
        <end position="95"/>
    </location>
</feature>